<dbReference type="Proteomes" id="UP000244081">
    <property type="component" value="Unassembled WGS sequence"/>
</dbReference>
<reference evidence="1 2" key="1">
    <citation type="submission" date="2018-04" db="EMBL/GenBank/DDBJ databases">
        <title>Genomic Encyclopedia of Archaeal and Bacterial Type Strains, Phase II (KMG-II): from individual species to whole genera.</title>
        <authorList>
            <person name="Goeker M."/>
        </authorList>
    </citation>
    <scope>NUCLEOTIDE SEQUENCE [LARGE SCALE GENOMIC DNA]</scope>
    <source>
        <strain evidence="1 2">DSM 23382</strain>
    </source>
</reference>
<sequence>MIVAETIERLRTMDPAPFRIIEGVAELAALNDAPRATPAAYVFIDDEAAAANRRMPGVLQRVEADLVVVIVARNVSDATGGAAAADIEALKALVRGRLIGWQPASADDVITYVGGKVVKARGRAVWFEMTFAAAYYIEESA</sequence>
<dbReference type="OrthoDB" id="8404448at2"/>
<protein>
    <recommendedName>
        <fullName evidence="3">Gp37 protein</fullName>
    </recommendedName>
</protein>
<dbReference type="Pfam" id="PF23840">
    <property type="entry name" value="Phage_tail_terminator"/>
    <property type="match status" value="1"/>
</dbReference>
<keyword evidence="2" id="KW-1185">Reference proteome</keyword>
<dbReference type="InterPro" id="IPR056912">
    <property type="entry name" value="Phage_JBD30_tail_term-like"/>
</dbReference>
<accession>A0A2T5VCF9</accession>
<organism evidence="1 2">
    <name type="scientific">Breoghania corrubedonensis</name>
    <dbReference type="NCBI Taxonomy" id="665038"/>
    <lineage>
        <taxon>Bacteria</taxon>
        <taxon>Pseudomonadati</taxon>
        <taxon>Pseudomonadota</taxon>
        <taxon>Alphaproteobacteria</taxon>
        <taxon>Hyphomicrobiales</taxon>
        <taxon>Stappiaceae</taxon>
        <taxon>Breoghania</taxon>
    </lineage>
</organism>
<evidence type="ECO:0000313" key="1">
    <source>
        <dbReference type="EMBL" id="PTW61428.1"/>
    </source>
</evidence>
<comment type="caution">
    <text evidence="1">The sequence shown here is derived from an EMBL/GenBank/DDBJ whole genome shotgun (WGS) entry which is preliminary data.</text>
</comment>
<gene>
    <name evidence="1" type="ORF">C8N35_102137</name>
</gene>
<dbReference type="RefSeq" id="WP_107989291.1">
    <property type="nucleotide sequence ID" value="NZ_QAYG01000002.1"/>
</dbReference>
<dbReference type="AlphaFoldDB" id="A0A2T5VCF9"/>
<name>A0A2T5VCF9_9HYPH</name>
<evidence type="ECO:0000313" key="2">
    <source>
        <dbReference type="Proteomes" id="UP000244081"/>
    </source>
</evidence>
<dbReference type="EMBL" id="QAYG01000002">
    <property type="protein sequence ID" value="PTW61428.1"/>
    <property type="molecule type" value="Genomic_DNA"/>
</dbReference>
<proteinExistence type="predicted"/>
<evidence type="ECO:0008006" key="3">
    <source>
        <dbReference type="Google" id="ProtNLM"/>
    </source>
</evidence>